<name>A0A1B6NXT5_9ZZZZ</name>
<proteinExistence type="predicted"/>
<dbReference type="EMBL" id="AYSL01000079">
    <property type="protein sequence ID" value="KTF08229.1"/>
    <property type="molecule type" value="Genomic_DNA"/>
</dbReference>
<gene>
    <name evidence="1" type="ORF">MGSAQ_000275</name>
</gene>
<organism evidence="1">
    <name type="scientific">marine sediment metagenome</name>
    <dbReference type="NCBI Taxonomy" id="412755"/>
    <lineage>
        <taxon>unclassified sequences</taxon>
        <taxon>metagenomes</taxon>
        <taxon>ecological metagenomes</taxon>
    </lineage>
</organism>
<protein>
    <submittedName>
        <fullName evidence="1">Uncharacterized protein</fullName>
    </submittedName>
</protein>
<sequence>MQHRRTMLLKPMLLKPVIAKRLPFHPARRNLSHHQKRAAV</sequence>
<reference evidence="1" key="1">
    <citation type="submission" date="2013-11" db="EMBL/GenBank/DDBJ databases">
        <title>Microbial diversity, functional groups and degradation webs in Northern and Southern Mediterranean and Red Sea marine crude oil polluted sites.</title>
        <authorList>
            <person name="Daffonchio D."/>
            <person name="Mapelli F."/>
            <person name="Ferrer M."/>
            <person name="Richter M."/>
            <person name="Cherif A."/>
            <person name="Malkawi H.I."/>
            <person name="Yakimov M.M."/>
            <person name="Abdel-Fattah Y.R."/>
            <person name="Blaghen M."/>
            <person name="Golyshin P.N."/>
            <person name="Kalogerakis N."/>
            <person name="Boon N."/>
            <person name="Magagnini M."/>
            <person name="Fava F."/>
        </authorList>
    </citation>
    <scope>NUCLEOTIDE SEQUENCE</scope>
</reference>
<accession>A0A1B6NXT5</accession>
<evidence type="ECO:0000313" key="1">
    <source>
        <dbReference type="EMBL" id="KTF08229.1"/>
    </source>
</evidence>
<dbReference type="AlphaFoldDB" id="A0A1B6NXT5"/>
<comment type="caution">
    <text evidence="1">The sequence shown here is derived from an EMBL/GenBank/DDBJ whole genome shotgun (WGS) entry which is preliminary data.</text>
</comment>